<comment type="caution">
    <text evidence="2">The sequence shown here is derived from an EMBL/GenBank/DDBJ whole genome shotgun (WGS) entry which is preliminary data.</text>
</comment>
<gene>
    <name evidence="2" type="ORF">SLS62_002297</name>
</gene>
<sequence>MSTQAAPRTGTPALLVASLLACALVGGYAAVSSMGRSGFTDAIFTYVVDADPHDKSAGGFPGAPAPLLRRYTGIEAVDYGLAVLVGFFSGLIGGDVAPQYRLFTLWGMTQFGACWTLVALEGLRAGNRGRLVSWTGTAGLLVQTCSWTITVPLWLILHLFTSPVAKLAPSSPSPSALLVDLWDLAVLPLAITLTFITPALPMLLPSHFGAWAHYAATALWQPFPLWHSLAQSGLSRVARFVERTQGSPSRSPADHQAYLAQARSVYGFVTMLSVAAQVTVLQVVLAPPAVRESLARTYPSLRAYAAPDVTFASVFVPRGAPPVVDPAALASGDLAGPAVYFFQYDMYFGCGAMLLWALHLHRNALRGRAATSSANAPLRVAARVAWWFALGGFAGALSTLLWERDVVVVEGEEAEGKKMR</sequence>
<feature type="transmembrane region" description="Helical" evidence="1">
    <location>
        <begin position="12"/>
        <end position="31"/>
    </location>
</feature>
<feature type="transmembrane region" description="Helical" evidence="1">
    <location>
        <begin position="181"/>
        <end position="204"/>
    </location>
</feature>
<keyword evidence="3" id="KW-1185">Reference proteome</keyword>
<dbReference type="AlphaFoldDB" id="A0AAN9UY30"/>
<evidence type="ECO:0000313" key="3">
    <source>
        <dbReference type="Proteomes" id="UP001320420"/>
    </source>
</evidence>
<proteinExistence type="predicted"/>
<keyword evidence="1" id="KW-1133">Transmembrane helix</keyword>
<protein>
    <submittedName>
        <fullName evidence="2">Uncharacterized protein</fullName>
    </submittedName>
</protein>
<feature type="transmembrane region" description="Helical" evidence="1">
    <location>
        <begin position="76"/>
        <end position="94"/>
    </location>
</feature>
<feature type="transmembrane region" description="Helical" evidence="1">
    <location>
        <begin position="140"/>
        <end position="161"/>
    </location>
</feature>
<keyword evidence="1" id="KW-0472">Membrane</keyword>
<feature type="transmembrane region" description="Helical" evidence="1">
    <location>
        <begin position="100"/>
        <end position="120"/>
    </location>
</feature>
<accession>A0AAN9UY30</accession>
<feature type="transmembrane region" description="Helical" evidence="1">
    <location>
        <begin position="380"/>
        <end position="402"/>
    </location>
</feature>
<reference evidence="2 3" key="1">
    <citation type="submission" date="2024-02" db="EMBL/GenBank/DDBJ databases">
        <title>De novo assembly and annotation of 12 fungi associated with fruit tree decline syndrome in Ontario, Canada.</title>
        <authorList>
            <person name="Sulman M."/>
            <person name="Ellouze W."/>
            <person name="Ilyukhin E."/>
        </authorList>
    </citation>
    <scope>NUCLEOTIDE SEQUENCE [LARGE SCALE GENOMIC DNA]</scope>
    <source>
        <strain evidence="2 3">M11/M66-122</strain>
    </source>
</reference>
<feature type="transmembrane region" description="Helical" evidence="1">
    <location>
        <begin position="265"/>
        <end position="285"/>
    </location>
</feature>
<organism evidence="2 3">
    <name type="scientific">Diatrype stigma</name>
    <dbReference type="NCBI Taxonomy" id="117547"/>
    <lineage>
        <taxon>Eukaryota</taxon>
        <taxon>Fungi</taxon>
        <taxon>Dikarya</taxon>
        <taxon>Ascomycota</taxon>
        <taxon>Pezizomycotina</taxon>
        <taxon>Sordariomycetes</taxon>
        <taxon>Xylariomycetidae</taxon>
        <taxon>Xylariales</taxon>
        <taxon>Diatrypaceae</taxon>
        <taxon>Diatrype</taxon>
    </lineage>
</organism>
<evidence type="ECO:0000313" key="2">
    <source>
        <dbReference type="EMBL" id="KAK7755686.1"/>
    </source>
</evidence>
<name>A0AAN9UY30_9PEZI</name>
<keyword evidence="1" id="KW-0812">Transmembrane</keyword>
<dbReference type="EMBL" id="JAKJXP020000011">
    <property type="protein sequence ID" value="KAK7755686.1"/>
    <property type="molecule type" value="Genomic_DNA"/>
</dbReference>
<dbReference type="Proteomes" id="UP001320420">
    <property type="component" value="Unassembled WGS sequence"/>
</dbReference>
<feature type="transmembrane region" description="Helical" evidence="1">
    <location>
        <begin position="341"/>
        <end position="360"/>
    </location>
</feature>
<evidence type="ECO:0000256" key="1">
    <source>
        <dbReference type="SAM" id="Phobius"/>
    </source>
</evidence>